<dbReference type="RefSeq" id="WP_085850748.1">
    <property type="nucleotide sequence ID" value="NZ_FNZV01000019.1"/>
</dbReference>
<feature type="transmembrane region" description="Helical" evidence="16">
    <location>
        <begin position="190"/>
        <end position="209"/>
    </location>
</feature>
<gene>
    <name evidence="18" type="primary">actP_1</name>
    <name evidence="18" type="ORF">PAM7971_03681</name>
</gene>
<dbReference type="GO" id="GO:0005507">
    <property type="term" value="F:copper ion binding"/>
    <property type="evidence" value="ECO:0007669"/>
    <property type="project" value="InterPro"/>
</dbReference>
<dbReference type="InterPro" id="IPR023299">
    <property type="entry name" value="ATPase_P-typ_cyto_dom_N"/>
</dbReference>
<dbReference type="AlphaFoldDB" id="A0A1Y5TPQ1"/>
<evidence type="ECO:0000256" key="11">
    <source>
        <dbReference type="ARBA" id="ARBA00022967"/>
    </source>
</evidence>
<feature type="domain" description="HMA" evidence="17">
    <location>
        <begin position="69"/>
        <end position="135"/>
    </location>
</feature>
<feature type="domain" description="HMA" evidence="17">
    <location>
        <begin position="2"/>
        <end position="67"/>
    </location>
</feature>
<dbReference type="InterPro" id="IPR017969">
    <property type="entry name" value="Heavy-metal-associated_CS"/>
</dbReference>
<keyword evidence="16" id="KW-1003">Cell membrane</keyword>
<dbReference type="InterPro" id="IPR008250">
    <property type="entry name" value="ATPase_P-typ_transduc_dom_A_sf"/>
</dbReference>
<dbReference type="SFLD" id="SFLDG00002">
    <property type="entry name" value="C1.7:_P-type_atpase_like"/>
    <property type="match status" value="1"/>
</dbReference>
<evidence type="ECO:0000256" key="4">
    <source>
        <dbReference type="ARBA" id="ARBA00022692"/>
    </source>
</evidence>
<dbReference type="NCBIfam" id="TIGR01494">
    <property type="entry name" value="ATPase_P-type"/>
    <property type="match status" value="1"/>
</dbReference>
<dbReference type="OrthoDB" id="9807843at2"/>
<feature type="transmembrane region" description="Helical" evidence="16">
    <location>
        <begin position="754"/>
        <end position="773"/>
    </location>
</feature>
<evidence type="ECO:0000313" key="18">
    <source>
        <dbReference type="EMBL" id="SLN69026.1"/>
    </source>
</evidence>
<dbReference type="SUPFAM" id="SSF55008">
    <property type="entry name" value="HMA, heavy metal-associated domain"/>
    <property type="match status" value="2"/>
</dbReference>
<dbReference type="InterPro" id="IPR044492">
    <property type="entry name" value="P_typ_ATPase_HD_dom"/>
</dbReference>
<keyword evidence="19" id="KW-1185">Reference proteome</keyword>
<dbReference type="Pfam" id="PF00702">
    <property type="entry name" value="Hydrolase"/>
    <property type="match status" value="1"/>
</dbReference>
<evidence type="ECO:0000256" key="12">
    <source>
        <dbReference type="ARBA" id="ARBA00022989"/>
    </source>
</evidence>
<evidence type="ECO:0000256" key="9">
    <source>
        <dbReference type="ARBA" id="ARBA00022840"/>
    </source>
</evidence>
<feature type="transmembrane region" description="Helical" evidence="16">
    <location>
        <begin position="439"/>
        <end position="462"/>
    </location>
</feature>
<dbReference type="SFLD" id="SFLDS00003">
    <property type="entry name" value="Haloacid_Dehalogenase"/>
    <property type="match status" value="1"/>
</dbReference>
<organism evidence="18 19">
    <name type="scientific">Pacificibacter marinus</name>
    <dbReference type="NCBI Taxonomy" id="658057"/>
    <lineage>
        <taxon>Bacteria</taxon>
        <taxon>Pseudomonadati</taxon>
        <taxon>Pseudomonadota</taxon>
        <taxon>Alphaproteobacteria</taxon>
        <taxon>Rhodobacterales</taxon>
        <taxon>Roseobacteraceae</taxon>
        <taxon>Pacificibacter</taxon>
    </lineage>
</organism>
<feature type="transmembrane region" description="Helical" evidence="16">
    <location>
        <begin position="258"/>
        <end position="277"/>
    </location>
</feature>
<dbReference type="Gene3D" id="3.40.1110.10">
    <property type="entry name" value="Calcium-transporting ATPase, cytoplasmic domain N"/>
    <property type="match status" value="1"/>
</dbReference>
<keyword evidence="9 16" id="KW-0067">ATP-binding</keyword>
<keyword evidence="15 16" id="KW-0472">Membrane</keyword>
<dbReference type="Gene3D" id="3.30.70.100">
    <property type="match status" value="2"/>
</dbReference>
<feature type="transmembrane region" description="Helical" evidence="16">
    <location>
        <begin position="414"/>
        <end position="433"/>
    </location>
</feature>
<evidence type="ECO:0000256" key="1">
    <source>
        <dbReference type="ARBA" id="ARBA00004127"/>
    </source>
</evidence>
<dbReference type="SUPFAM" id="SSF56784">
    <property type="entry name" value="HAD-like"/>
    <property type="match status" value="1"/>
</dbReference>
<dbReference type="PROSITE" id="PS01047">
    <property type="entry name" value="HMA_1"/>
    <property type="match status" value="2"/>
</dbReference>
<feature type="transmembrane region" description="Helical" evidence="16">
    <location>
        <begin position="779"/>
        <end position="801"/>
    </location>
</feature>
<dbReference type="EMBL" id="FWFW01000018">
    <property type="protein sequence ID" value="SLN69026.1"/>
    <property type="molecule type" value="Genomic_DNA"/>
</dbReference>
<evidence type="ECO:0000256" key="10">
    <source>
        <dbReference type="ARBA" id="ARBA00022842"/>
    </source>
</evidence>
<evidence type="ECO:0000256" key="7">
    <source>
        <dbReference type="ARBA" id="ARBA00022741"/>
    </source>
</evidence>
<dbReference type="GO" id="GO:0055070">
    <property type="term" value="P:copper ion homeostasis"/>
    <property type="evidence" value="ECO:0007669"/>
    <property type="project" value="TreeGrafter"/>
</dbReference>
<evidence type="ECO:0000256" key="3">
    <source>
        <dbReference type="ARBA" id="ARBA00022448"/>
    </source>
</evidence>
<keyword evidence="6" id="KW-0677">Repeat</keyword>
<dbReference type="InterPro" id="IPR023298">
    <property type="entry name" value="ATPase_P-typ_TM_dom_sf"/>
</dbReference>
<dbReference type="Pfam" id="PF00122">
    <property type="entry name" value="E1-E2_ATPase"/>
    <property type="match status" value="1"/>
</dbReference>
<dbReference type="NCBIfam" id="TIGR01525">
    <property type="entry name" value="ATPase-IB_hvy"/>
    <property type="match status" value="1"/>
</dbReference>
<dbReference type="Proteomes" id="UP000193307">
    <property type="component" value="Unassembled WGS sequence"/>
</dbReference>
<dbReference type="InterPro" id="IPR036163">
    <property type="entry name" value="HMA_dom_sf"/>
</dbReference>
<dbReference type="PRINTS" id="PR00119">
    <property type="entry name" value="CATATPASE"/>
</dbReference>
<evidence type="ECO:0000256" key="16">
    <source>
        <dbReference type="RuleBase" id="RU362081"/>
    </source>
</evidence>
<dbReference type="FunFam" id="2.70.150.10:FF:000002">
    <property type="entry name" value="Copper-transporting ATPase 1, putative"/>
    <property type="match status" value="1"/>
</dbReference>
<name>A0A1Y5TPQ1_9RHOB</name>
<dbReference type="InterPro" id="IPR018303">
    <property type="entry name" value="ATPase_P-typ_P_site"/>
</dbReference>
<dbReference type="Gene3D" id="2.70.150.10">
    <property type="entry name" value="Calcium-transporting ATPase, cytoplasmic transduction domain A"/>
    <property type="match status" value="1"/>
</dbReference>
<feature type="transmembrane region" description="Helical" evidence="16">
    <location>
        <begin position="230"/>
        <end position="252"/>
    </location>
</feature>
<dbReference type="InterPro" id="IPR027256">
    <property type="entry name" value="P-typ_ATPase_IB"/>
</dbReference>
<dbReference type="SUPFAM" id="SSF81665">
    <property type="entry name" value="Calcium ATPase, transmembrane domain M"/>
    <property type="match status" value="1"/>
</dbReference>
<dbReference type="EC" id="3.6.3.4" evidence="18"/>
<dbReference type="InterPro" id="IPR023214">
    <property type="entry name" value="HAD_sf"/>
</dbReference>
<dbReference type="GO" id="GO:0016887">
    <property type="term" value="F:ATP hydrolysis activity"/>
    <property type="evidence" value="ECO:0007669"/>
    <property type="project" value="InterPro"/>
</dbReference>
<dbReference type="GO" id="GO:0005524">
    <property type="term" value="F:ATP binding"/>
    <property type="evidence" value="ECO:0007669"/>
    <property type="project" value="UniProtKB-UniRule"/>
</dbReference>
<keyword evidence="18" id="KW-0378">Hydrolase</keyword>
<dbReference type="PANTHER" id="PTHR43520">
    <property type="entry name" value="ATP7, ISOFORM B"/>
    <property type="match status" value="1"/>
</dbReference>
<sequence>MQNVRMGVEGMSCASCVGRVEKALLALNGVVTAQVNLATQTAEVHFDAPATVPKISDVLTRAGYPAQVETLMFDVSDMSCASCTGRIERALLEHPEVLRAAANLAAQTVQVTLISGQLSPRDVADIITGTGYPATLSDGGTHEDRRANEAQHLKRQMLIALALTLPIFLIEMGGHLVPPFHHWFAARVPVGLWHLIQFALTSAVLLGPARLFFTKGVPALLHAAPDMNSLVALGAGAAFAYSSVVTFVPDLLPASAQFVYFEAACMIATLILLGRYFEARAKGRTGEAIRHLVGLAAKSARVEQGDTLIELPIDALNEGDIIHARPGEKIAVDGIVLSGESYVDESMMTGEPVPVMKAKDALVRAGTVNGAAALVYRAESVGSDTQLAQIIRMVEAAQGAKLPIQSLVDRITQYFVPAVMAIAAITVAVWAIWGPDPVLQHALVAGVCVLIIACPCAMGLATPTSIMVGTGRAAELGVLFRKGDALQALRGVRVVAFDKTGTLTEGRPEVTDFMVLHGDAATLLPLAAAVEAHSEHPLARAIERAAKAEYGVLPNVDTVTPLTGLGIKAESGAQHILIGNMGLMTGEGVDVSGFEAPVQALAARGITPVLMAVNGVPALVLGISDQVRGNSAQTVKALQARGIKVAMISGDTQEAASTVAHALGIDIVRAQVLPADKAQALKSLRETYGSVAFVGDGINDAPALAEADVGLAVGSGTDIAIESADIVLVAGDPHAVLTALQLSEAVMRNIKQNLFWAFSYNAILIPVAAGALYPTFGVLLSPMLGAGAMALSSIFVLANALRLRRFSSVVSND</sequence>
<evidence type="ECO:0000256" key="13">
    <source>
        <dbReference type="ARBA" id="ARBA00023008"/>
    </source>
</evidence>
<evidence type="ECO:0000256" key="8">
    <source>
        <dbReference type="ARBA" id="ARBA00022796"/>
    </source>
</evidence>
<dbReference type="PRINTS" id="PR00943">
    <property type="entry name" value="CUATPASE"/>
</dbReference>
<proteinExistence type="inferred from homology"/>
<dbReference type="GO" id="GO:0005886">
    <property type="term" value="C:plasma membrane"/>
    <property type="evidence" value="ECO:0007669"/>
    <property type="project" value="UniProtKB-SubCell"/>
</dbReference>
<dbReference type="InterPro" id="IPR036412">
    <property type="entry name" value="HAD-like_sf"/>
</dbReference>
<feature type="transmembrane region" description="Helical" evidence="16">
    <location>
        <begin position="158"/>
        <end position="178"/>
    </location>
</feature>
<dbReference type="Gene3D" id="3.40.50.1000">
    <property type="entry name" value="HAD superfamily/HAD-like"/>
    <property type="match status" value="1"/>
</dbReference>
<evidence type="ECO:0000256" key="6">
    <source>
        <dbReference type="ARBA" id="ARBA00022737"/>
    </source>
</evidence>
<comment type="subcellular location">
    <subcellularLocation>
        <location evidence="16">Cell membrane</location>
    </subcellularLocation>
    <subcellularLocation>
        <location evidence="1">Endomembrane system</location>
        <topology evidence="1">Multi-pass membrane protein</topology>
    </subcellularLocation>
</comment>
<keyword evidence="13" id="KW-0186">Copper</keyword>
<dbReference type="STRING" id="658057.SAMN04488032_11913"/>
<keyword evidence="8" id="KW-0187">Copper transport</keyword>
<evidence type="ECO:0000313" key="19">
    <source>
        <dbReference type="Proteomes" id="UP000193307"/>
    </source>
</evidence>
<dbReference type="CDD" id="cd00371">
    <property type="entry name" value="HMA"/>
    <property type="match status" value="2"/>
</dbReference>
<keyword evidence="10" id="KW-0460">Magnesium</keyword>
<dbReference type="InterPro" id="IPR006122">
    <property type="entry name" value="HMA_Cu_ion-bd"/>
</dbReference>
<reference evidence="18 19" key="1">
    <citation type="submission" date="2017-03" db="EMBL/GenBank/DDBJ databases">
        <authorList>
            <person name="Afonso C.L."/>
            <person name="Miller P.J."/>
            <person name="Scott M.A."/>
            <person name="Spackman E."/>
            <person name="Goraichik I."/>
            <person name="Dimitrov K.M."/>
            <person name="Suarez D.L."/>
            <person name="Swayne D.E."/>
        </authorList>
    </citation>
    <scope>NUCLEOTIDE SEQUENCE [LARGE SCALE GENOMIC DNA]</scope>
    <source>
        <strain evidence="18 19">CECT 7971</strain>
    </source>
</reference>
<comment type="similarity">
    <text evidence="2 16">Belongs to the cation transport ATPase (P-type) (TC 3.A.3) family. Type IB subfamily.</text>
</comment>
<dbReference type="NCBIfam" id="TIGR01511">
    <property type="entry name" value="ATPase-IB1_Cu"/>
    <property type="match status" value="1"/>
</dbReference>
<evidence type="ECO:0000256" key="5">
    <source>
        <dbReference type="ARBA" id="ARBA00022723"/>
    </source>
</evidence>
<dbReference type="NCBIfam" id="TIGR00003">
    <property type="entry name" value="copper ion binding protein"/>
    <property type="match status" value="1"/>
</dbReference>
<evidence type="ECO:0000256" key="15">
    <source>
        <dbReference type="ARBA" id="ARBA00023136"/>
    </source>
</evidence>
<protein>
    <submittedName>
        <fullName evidence="18">Copper-transporting P-type ATPase</fullName>
        <ecNumber evidence="18">3.6.3.4</ecNumber>
    </submittedName>
</protein>
<keyword evidence="5 16" id="KW-0479">Metal-binding</keyword>
<dbReference type="InterPro" id="IPR001757">
    <property type="entry name" value="P_typ_ATPase"/>
</dbReference>
<dbReference type="PANTHER" id="PTHR43520:SF8">
    <property type="entry name" value="P-TYPE CU(+) TRANSPORTER"/>
    <property type="match status" value="1"/>
</dbReference>
<evidence type="ECO:0000256" key="14">
    <source>
        <dbReference type="ARBA" id="ARBA00023065"/>
    </source>
</evidence>
<dbReference type="InterPro" id="IPR006121">
    <property type="entry name" value="HMA_dom"/>
</dbReference>
<keyword evidence="4 16" id="KW-0812">Transmembrane</keyword>
<keyword evidence="11" id="KW-1278">Translocase</keyword>
<dbReference type="Pfam" id="PF00403">
    <property type="entry name" value="HMA"/>
    <property type="match status" value="2"/>
</dbReference>
<dbReference type="SFLD" id="SFLDF00027">
    <property type="entry name" value="p-type_atpase"/>
    <property type="match status" value="1"/>
</dbReference>
<dbReference type="SUPFAM" id="SSF81653">
    <property type="entry name" value="Calcium ATPase, transduction domain A"/>
    <property type="match status" value="1"/>
</dbReference>
<keyword evidence="3" id="KW-0813">Transport</keyword>
<evidence type="ECO:0000259" key="17">
    <source>
        <dbReference type="PROSITE" id="PS50846"/>
    </source>
</evidence>
<keyword evidence="14" id="KW-0406">Ion transport</keyword>
<dbReference type="FunFam" id="3.30.70.100:FF:000001">
    <property type="entry name" value="ATPase copper transporting beta"/>
    <property type="match status" value="1"/>
</dbReference>
<dbReference type="CDD" id="cd02094">
    <property type="entry name" value="P-type_ATPase_Cu-like"/>
    <property type="match status" value="1"/>
</dbReference>
<dbReference type="GO" id="GO:0012505">
    <property type="term" value="C:endomembrane system"/>
    <property type="evidence" value="ECO:0007669"/>
    <property type="project" value="UniProtKB-SubCell"/>
</dbReference>
<dbReference type="InterPro" id="IPR059000">
    <property type="entry name" value="ATPase_P-type_domA"/>
</dbReference>
<keyword evidence="7 16" id="KW-0547">Nucleotide-binding</keyword>
<dbReference type="PROSITE" id="PS00154">
    <property type="entry name" value="ATPASE_E1_E2"/>
    <property type="match status" value="1"/>
</dbReference>
<evidence type="ECO:0000256" key="2">
    <source>
        <dbReference type="ARBA" id="ARBA00006024"/>
    </source>
</evidence>
<dbReference type="GO" id="GO:0043682">
    <property type="term" value="F:P-type divalent copper transporter activity"/>
    <property type="evidence" value="ECO:0007669"/>
    <property type="project" value="TreeGrafter"/>
</dbReference>
<dbReference type="PROSITE" id="PS50846">
    <property type="entry name" value="HMA_2"/>
    <property type="match status" value="2"/>
</dbReference>
<keyword evidence="12 16" id="KW-1133">Transmembrane helix</keyword>
<accession>A0A1Y5TPQ1</accession>